<gene>
    <name evidence="13" type="ORF">HII31_08004</name>
</gene>
<feature type="transmembrane region" description="Helical" evidence="11">
    <location>
        <begin position="801"/>
        <end position="824"/>
    </location>
</feature>
<dbReference type="AlphaFoldDB" id="A0A8H6RFE3"/>
<evidence type="ECO:0000256" key="1">
    <source>
        <dbReference type="ARBA" id="ARBA00004141"/>
    </source>
</evidence>
<feature type="transmembrane region" description="Helical" evidence="11">
    <location>
        <begin position="543"/>
        <end position="561"/>
    </location>
</feature>
<dbReference type="GO" id="GO:0015791">
    <property type="term" value="P:polyol transmembrane transport"/>
    <property type="evidence" value="ECO:0007669"/>
    <property type="project" value="UniProtKB-ARBA"/>
</dbReference>
<keyword evidence="6 11" id="KW-0812">Transmembrane</keyword>
<dbReference type="SUPFAM" id="SSF51735">
    <property type="entry name" value="NAD(P)-binding Rossmann-fold domains"/>
    <property type="match status" value="1"/>
</dbReference>
<dbReference type="PRINTS" id="PR00171">
    <property type="entry name" value="SUGRTRNSPORT"/>
</dbReference>
<evidence type="ECO:0000256" key="4">
    <source>
        <dbReference type="ARBA" id="ARBA00011245"/>
    </source>
</evidence>
<dbReference type="EMBL" id="JABCIY010000168">
    <property type="protein sequence ID" value="KAF7190845.1"/>
    <property type="molecule type" value="Genomic_DNA"/>
</dbReference>
<dbReference type="OrthoDB" id="5290825at2759"/>
<keyword evidence="9 11" id="KW-0472">Membrane</keyword>
<comment type="similarity">
    <text evidence="3">Belongs to the major facilitator superfamily. Sugar transporter (TC 2.A.1.1) family.</text>
</comment>
<feature type="region of interest" description="Disordered" evidence="10">
    <location>
        <begin position="346"/>
        <end position="370"/>
    </location>
</feature>
<feature type="transmembrane region" description="Helical" evidence="11">
    <location>
        <begin position="763"/>
        <end position="781"/>
    </location>
</feature>
<dbReference type="InterPro" id="IPR036259">
    <property type="entry name" value="MFS_trans_sf"/>
</dbReference>
<evidence type="ECO:0000256" key="11">
    <source>
        <dbReference type="SAM" id="Phobius"/>
    </source>
</evidence>
<accession>A0A8H6RFE3</accession>
<dbReference type="SUPFAM" id="SSF50129">
    <property type="entry name" value="GroES-like"/>
    <property type="match status" value="1"/>
</dbReference>
<evidence type="ECO:0000256" key="6">
    <source>
        <dbReference type="ARBA" id="ARBA00022692"/>
    </source>
</evidence>
<dbReference type="InterPro" id="IPR047122">
    <property type="entry name" value="Trans-enoyl_RdTase-like"/>
</dbReference>
<dbReference type="InterPro" id="IPR003663">
    <property type="entry name" value="Sugar/inositol_transpt"/>
</dbReference>
<organism evidence="13 14">
    <name type="scientific">Pseudocercospora fuligena</name>
    <dbReference type="NCBI Taxonomy" id="685502"/>
    <lineage>
        <taxon>Eukaryota</taxon>
        <taxon>Fungi</taxon>
        <taxon>Dikarya</taxon>
        <taxon>Ascomycota</taxon>
        <taxon>Pezizomycotina</taxon>
        <taxon>Dothideomycetes</taxon>
        <taxon>Dothideomycetidae</taxon>
        <taxon>Mycosphaerellales</taxon>
        <taxon>Mycosphaerellaceae</taxon>
        <taxon>Pseudocercospora</taxon>
    </lineage>
</organism>
<dbReference type="CDD" id="cd08249">
    <property type="entry name" value="enoyl_reductase_like"/>
    <property type="match status" value="1"/>
</dbReference>
<evidence type="ECO:0000313" key="13">
    <source>
        <dbReference type="EMBL" id="KAF7190845.1"/>
    </source>
</evidence>
<dbReference type="Proteomes" id="UP000660729">
    <property type="component" value="Unassembled WGS sequence"/>
</dbReference>
<reference evidence="13" key="1">
    <citation type="submission" date="2020-04" db="EMBL/GenBank/DDBJ databases">
        <title>Draft genome resource of the tomato pathogen Pseudocercospora fuligena.</title>
        <authorList>
            <person name="Zaccaron A."/>
        </authorList>
    </citation>
    <scope>NUCLEOTIDE SEQUENCE</scope>
    <source>
        <strain evidence="13">PF001</strain>
    </source>
</reference>
<feature type="transmembrane region" description="Helical" evidence="11">
    <location>
        <begin position="864"/>
        <end position="882"/>
    </location>
</feature>
<feature type="transmembrane region" description="Helical" evidence="11">
    <location>
        <begin position="736"/>
        <end position="756"/>
    </location>
</feature>
<evidence type="ECO:0000256" key="10">
    <source>
        <dbReference type="SAM" id="MobiDB-lite"/>
    </source>
</evidence>
<comment type="subunit">
    <text evidence="4">Monomer.</text>
</comment>
<dbReference type="PANTHER" id="PTHR48020:SF40">
    <property type="entry name" value="MAJOR FACILITATOR SUPERFAMILY (MFS) PROFILE DOMAIN-CONTAINING PROTEIN"/>
    <property type="match status" value="1"/>
</dbReference>
<evidence type="ECO:0000256" key="3">
    <source>
        <dbReference type="ARBA" id="ARBA00010992"/>
    </source>
</evidence>
<comment type="subcellular location">
    <subcellularLocation>
        <location evidence="1">Membrane</location>
        <topology evidence="1">Multi-pass membrane protein</topology>
    </subcellularLocation>
</comment>
<dbReference type="PROSITE" id="PS00216">
    <property type="entry name" value="SUGAR_TRANSPORT_1"/>
    <property type="match status" value="1"/>
</dbReference>
<comment type="similarity">
    <text evidence="2">Belongs to the zinc-containing alcohol dehydrogenase family.</text>
</comment>
<dbReference type="Gene3D" id="3.40.50.720">
    <property type="entry name" value="NAD(P)-binding Rossmann-like Domain"/>
    <property type="match status" value="1"/>
</dbReference>
<keyword evidence="14" id="KW-1185">Reference proteome</keyword>
<evidence type="ECO:0000313" key="14">
    <source>
        <dbReference type="Proteomes" id="UP000660729"/>
    </source>
</evidence>
<evidence type="ECO:0000256" key="8">
    <source>
        <dbReference type="ARBA" id="ARBA00023002"/>
    </source>
</evidence>
<feature type="transmembrane region" description="Helical" evidence="11">
    <location>
        <begin position="573"/>
        <end position="594"/>
    </location>
</feature>
<feature type="transmembrane region" description="Helical" evidence="11">
    <location>
        <begin position="836"/>
        <end position="858"/>
    </location>
</feature>
<dbReference type="Pfam" id="PF08240">
    <property type="entry name" value="ADH_N"/>
    <property type="match status" value="1"/>
</dbReference>
<evidence type="ECO:0000256" key="2">
    <source>
        <dbReference type="ARBA" id="ARBA00008072"/>
    </source>
</evidence>
<keyword evidence="7 11" id="KW-1133">Transmembrane helix</keyword>
<proteinExistence type="inferred from homology"/>
<dbReference type="InterPro" id="IPR050814">
    <property type="entry name" value="Myo-inositol_Transporter"/>
</dbReference>
<dbReference type="InterPro" id="IPR005829">
    <property type="entry name" value="Sugar_transporter_CS"/>
</dbReference>
<dbReference type="InterPro" id="IPR036291">
    <property type="entry name" value="NAD(P)-bd_dom_sf"/>
</dbReference>
<dbReference type="InterPro" id="IPR013154">
    <property type="entry name" value="ADH-like_N"/>
</dbReference>
<keyword evidence="8" id="KW-0560">Oxidoreductase</keyword>
<dbReference type="PANTHER" id="PTHR48020">
    <property type="entry name" value="PROTON MYO-INOSITOL COTRANSPORTER"/>
    <property type="match status" value="1"/>
</dbReference>
<dbReference type="Pfam" id="PF00083">
    <property type="entry name" value="Sugar_tr"/>
    <property type="match status" value="1"/>
</dbReference>
<sequence>MKEAIVHSGPKVEIRDVDIPKPGPHQIVTKIVYSGSNPKDWKVPEWVPDMPALNQGDDISGIVHEVGEGVIEFKKGDRVAAFHEMLKPGGSYAEYGLSWDHTTFHLPAKTSFEEGAAIPLAALTAAIGLFASNRLNLPQPTAPAKDSIPLIVYGASSAVGSYVLHFANRANIHPLICVSGRAQEHVEKLIDRSKGDTIIDYRRGNEAVVKGIKDALKGAKLFHAYDAVSEHNSYQNICEVLEPNGTITLVLPGKKYPEIPSNVNQTITQVGDVHGSHKDLGFVYSRLITRGLDEGWFKPQPQEVVPGGLGGVQKALENLKNGNASAVKYIFKIADTEGAEKAHCPSCTKRDDARSNMKASPGDDQELGDLSNETAHNENINMEEDALLGAAETTLEDVQQFAEQYGLQDKLGVLREAATLLKDGDATVASHDNERSKWSQPLQLYLCILATAFGAMGQGWAQTGINGANLYFAKLFDIGPLTVGFINAGIYFSNGILGSWLVAPMNNYFGRRATVFAGALISLLFNLGGSAAGSWQSLLVCRLALGIGLGLTNSTLNIFAAESAPAAIRGGLGVAWQMYTAFGVFIGFLTNMVVDNNPEAYGPLRWRVMLMAPALPTVPLLFLIFVCPESPAWLIKQTGDYGRAFYSLARLRNTELEAAQEILNIHAQRKRVTKISEQRCFARTLVELITVPRVRRATLAAYSAQISQQLCGINIVAFYSSTIFVQAHFTTYAAEMASTIFGLVNFIGAFPAIWTMDSLGRRSLLLLTLPPMAVSMAVAGFSFGLSDDSATLRFGLTTSMIYLFCLLYSPGMGPVPAAYSAEVFPLSHRELGTSSAIAVTNLFATVLSLSFPWLLSVLGTQGSFLLYAVLNVVAWVLVFLFVPETKRRTLEELDETFSLPTADFVRYQVQEVAPWWIKRYVLRQKDVKLAAHPGEGHEYRPVEQEGD</sequence>
<keyword evidence="5" id="KW-0813">Transport</keyword>
<evidence type="ECO:0000259" key="12">
    <source>
        <dbReference type="PROSITE" id="PS50850"/>
    </source>
</evidence>
<feature type="transmembrane region" description="Helical" evidence="11">
    <location>
        <begin position="515"/>
        <end position="537"/>
    </location>
</feature>
<dbReference type="SUPFAM" id="SSF103473">
    <property type="entry name" value="MFS general substrate transporter"/>
    <property type="match status" value="1"/>
</dbReference>
<feature type="transmembrane region" description="Helical" evidence="11">
    <location>
        <begin position="481"/>
        <end position="503"/>
    </location>
</feature>
<dbReference type="InterPro" id="IPR005828">
    <property type="entry name" value="MFS_sugar_transport-like"/>
</dbReference>
<feature type="domain" description="Major facilitator superfamily (MFS) profile" evidence="12">
    <location>
        <begin position="447"/>
        <end position="886"/>
    </location>
</feature>
<dbReference type="GO" id="GO:0016020">
    <property type="term" value="C:membrane"/>
    <property type="evidence" value="ECO:0007669"/>
    <property type="project" value="UniProtKB-SubCell"/>
</dbReference>
<dbReference type="InterPro" id="IPR020846">
    <property type="entry name" value="MFS_dom"/>
</dbReference>
<dbReference type="InterPro" id="IPR011032">
    <property type="entry name" value="GroES-like_sf"/>
</dbReference>
<dbReference type="Gene3D" id="3.90.180.10">
    <property type="entry name" value="Medium-chain alcohol dehydrogenases, catalytic domain"/>
    <property type="match status" value="1"/>
</dbReference>
<dbReference type="GO" id="GO:0015798">
    <property type="term" value="P:myo-inositol transport"/>
    <property type="evidence" value="ECO:0007669"/>
    <property type="project" value="UniProtKB-ARBA"/>
</dbReference>
<comment type="caution">
    <text evidence="13">The sequence shown here is derived from an EMBL/GenBank/DDBJ whole genome shotgun (WGS) entry which is preliminary data.</text>
</comment>
<protein>
    <submittedName>
        <fullName evidence="13">Trans-enoyl reductase fsr4</fullName>
    </submittedName>
</protein>
<name>A0A8H6RFE3_9PEZI</name>
<evidence type="ECO:0000256" key="9">
    <source>
        <dbReference type="ARBA" id="ARBA00023136"/>
    </source>
</evidence>
<evidence type="ECO:0000256" key="5">
    <source>
        <dbReference type="ARBA" id="ARBA00022448"/>
    </source>
</evidence>
<feature type="compositionally biased region" description="Basic and acidic residues" evidence="10">
    <location>
        <begin position="346"/>
        <end position="355"/>
    </location>
</feature>
<dbReference type="GO" id="GO:0022857">
    <property type="term" value="F:transmembrane transporter activity"/>
    <property type="evidence" value="ECO:0007669"/>
    <property type="project" value="InterPro"/>
</dbReference>
<dbReference type="PROSITE" id="PS50850">
    <property type="entry name" value="MFS"/>
    <property type="match status" value="1"/>
</dbReference>
<feature type="transmembrane region" description="Helical" evidence="11">
    <location>
        <begin position="606"/>
        <end position="627"/>
    </location>
</feature>
<dbReference type="Gene3D" id="1.20.1250.20">
    <property type="entry name" value="MFS general substrate transporter like domains"/>
    <property type="match status" value="1"/>
</dbReference>
<dbReference type="GO" id="GO:0016651">
    <property type="term" value="F:oxidoreductase activity, acting on NAD(P)H"/>
    <property type="evidence" value="ECO:0007669"/>
    <property type="project" value="InterPro"/>
</dbReference>
<evidence type="ECO:0000256" key="7">
    <source>
        <dbReference type="ARBA" id="ARBA00022989"/>
    </source>
</evidence>